<gene>
    <name evidence="2" type="ORF">INT45_008535</name>
</gene>
<name>A0A8H7S1W2_9FUNG</name>
<comment type="caution">
    <text evidence="2">The sequence shown here is derived from an EMBL/GenBank/DDBJ whole genome shotgun (WGS) entry which is preliminary data.</text>
</comment>
<keyword evidence="1" id="KW-0812">Transmembrane</keyword>
<feature type="transmembrane region" description="Helical" evidence="1">
    <location>
        <begin position="118"/>
        <end position="135"/>
    </location>
</feature>
<keyword evidence="1" id="KW-0472">Membrane</keyword>
<evidence type="ECO:0000313" key="2">
    <source>
        <dbReference type="EMBL" id="KAG2219898.1"/>
    </source>
</evidence>
<dbReference type="EMBL" id="JAEPRB010000159">
    <property type="protein sequence ID" value="KAG2219898.1"/>
    <property type="molecule type" value="Genomic_DNA"/>
</dbReference>
<reference evidence="2 3" key="1">
    <citation type="submission" date="2020-12" db="EMBL/GenBank/DDBJ databases">
        <title>Metabolic potential, ecology and presence of endohyphal bacteria is reflected in genomic diversity of Mucoromycotina.</title>
        <authorList>
            <person name="Muszewska A."/>
            <person name="Okrasinska A."/>
            <person name="Steczkiewicz K."/>
            <person name="Drgas O."/>
            <person name="Orlowska M."/>
            <person name="Perlinska-Lenart U."/>
            <person name="Aleksandrzak-Piekarczyk T."/>
            <person name="Szatraj K."/>
            <person name="Zielenkiewicz U."/>
            <person name="Pilsyk S."/>
            <person name="Malc E."/>
            <person name="Mieczkowski P."/>
            <person name="Kruszewska J.S."/>
            <person name="Biernat P."/>
            <person name="Pawlowska J."/>
        </authorList>
    </citation>
    <scope>NUCLEOTIDE SEQUENCE [LARGE SCALE GENOMIC DNA]</scope>
    <source>
        <strain evidence="2 3">CBS 142.35</strain>
    </source>
</reference>
<feature type="transmembrane region" description="Helical" evidence="1">
    <location>
        <begin position="20"/>
        <end position="42"/>
    </location>
</feature>
<feature type="transmembrane region" description="Helical" evidence="1">
    <location>
        <begin position="147"/>
        <end position="166"/>
    </location>
</feature>
<protein>
    <submittedName>
        <fullName evidence="2">Uncharacterized protein</fullName>
    </submittedName>
</protein>
<organism evidence="2 3">
    <name type="scientific">Circinella minor</name>
    <dbReference type="NCBI Taxonomy" id="1195481"/>
    <lineage>
        <taxon>Eukaryota</taxon>
        <taxon>Fungi</taxon>
        <taxon>Fungi incertae sedis</taxon>
        <taxon>Mucoromycota</taxon>
        <taxon>Mucoromycotina</taxon>
        <taxon>Mucoromycetes</taxon>
        <taxon>Mucorales</taxon>
        <taxon>Lichtheimiaceae</taxon>
        <taxon>Circinella</taxon>
    </lineage>
</organism>
<accession>A0A8H7S1W2</accession>
<dbReference type="Proteomes" id="UP000646827">
    <property type="component" value="Unassembled WGS sequence"/>
</dbReference>
<proteinExistence type="predicted"/>
<dbReference type="OrthoDB" id="2446850at2759"/>
<dbReference type="AlphaFoldDB" id="A0A8H7S1W2"/>
<evidence type="ECO:0000256" key="1">
    <source>
        <dbReference type="SAM" id="Phobius"/>
    </source>
</evidence>
<evidence type="ECO:0000313" key="3">
    <source>
        <dbReference type="Proteomes" id="UP000646827"/>
    </source>
</evidence>
<feature type="transmembrane region" description="Helical" evidence="1">
    <location>
        <begin position="94"/>
        <end position="112"/>
    </location>
</feature>
<keyword evidence="1" id="KW-1133">Transmembrane helix</keyword>
<sequence length="173" mass="19157">MDSSGGNGGGGYVGSFIANSWVRSTWIAFFTLWVLWGLSYVFRHAFLRDDTVANSATDPAMGATDPEAAGKTNVLQRTMGKSGFNRRFRNFHSIMRDSVLMLLSVLVLNTFGVGSTRAALILSWIFVIFAILYAISDFVYENRYIRIIFSIILYACALAIGGNAMARGWTGYY</sequence>
<keyword evidence="3" id="KW-1185">Reference proteome</keyword>